<reference evidence="2" key="1">
    <citation type="submission" date="2022-08" db="EMBL/GenBank/DDBJ databases">
        <authorList>
            <person name="Kallberg Y."/>
            <person name="Tangrot J."/>
            <person name="Rosling A."/>
        </authorList>
    </citation>
    <scope>NUCLEOTIDE SEQUENCE</scope>
    <source>
        <strain evidence="2">Wild A</strain>
    </source>
</reference>
<evidence type="ECO:0000313" key="3">
    <source>
        <dbReference type="Proteomes" id="UP001153678"/>
    </source>
</evidence>
<proteinExistence type="predicted"/>
<dbReference type="Proteomes" id="UP001153678">
    <property type="component" value="Unassembled WGS sequence"/>
</dbReference>
<dbReference type="AlphaFoldDB" id="A0A9W4WX02"/>
<evidence type="ECO:0000313" key="2">
    <source>
        <dbReference type="EMBL" id="CAI2169838.1"/>
    </source>
</evidence>
<dbReference type="OrthoDB" id="2415089at2759"/>
<feature type="chain" id="PRO_5040925807" evidence="1">
    <location>
        <begin position="21"/>
        <end position="122"/>
    </location>
</feature>
<keyword evidence="1" id="KW-0732">Signal</keyword>
<accession>A0A9W4WX02</accession>
<dbReference type="EMBL" id="CAMKVN010000630">
    <property type="protein sequence ID" value="CAI2169838.1"/>
    <property type="molecule type" value="Genomic_DNA"/>
</dbReference>
<feature type="signal peptide" evidence="1">
    <location>
        <begin position="1"/>
        <end position="20"/>
    </location>
</feature>
<organism evidence="2 3">
    <name type="scientific">Funneliformis geosporum</name>
    <dbReference type="NCBI Taxonomy" id="1117311"/>
    <lineage>
        <taxon>Eukaryota</taxon>
        <taxon>Fungi</taxon>
        <taxon>Fungi incertae sedis</taxon>
        <taxon>Mucoromycota</taxon>
        <taxon>Glomeromycotina</taxon>
        <taxon>Glomeromycetes</taxon>
        <taxon>Glomerales</taxon>
        <taxon>Glomeraceae</taxon>
        <taxon>Funneliformis</taxon>
    </lineage>
</organism>
<comment type="caution">
    <text evidence="2">The sequence shown here is derived from an EMBL/GenBank/DDBJ whole genome shotgun (WGS) entry which is preliminary data.</text>
</comment>
<evidence type="ECO:0000256" key="1">
    <source>
        <dbReference type="SAM" id="SignalP"/>
    </source>
</evidence>
<name>A0A9W4WX02_9GLOM</name>
<sequence>MKKSLVTFLVVTLLTSLVATLDDIVVTSPTTDQKIGSTVDVKWDTSQIPKGLKTTDNVSVRIRCGKRQFPPKAVRREPFTVGIKAVDLSDDPDLIGVTCKASVWDEDNDNITGYSEPFKLIE</sequence>
<keyword evidence="3" id="KW-1185">Reference proteome</keyword>
<gene>
    <name evidence="2" type="ORF">FWILDA_LOCUS4282</name>
</gene>
<protein>
    <submittedName>
        <fullName evidence="2">13915_t:CDS:1</fullName>
    </submittedName>
</protein>